<dbReference type="InterPro" id="IPR041489">
    <property type="entry name" value="PDZ_6"/>
</dbReference>
<dbReference type="GO" id="GO:0006508">
    <property type="term" value="P:proteolysis"/>
    <property type="evidence" value="ECO:0007669"/>
    <property type="project" value="UniProtKB-KW"/>
</dbReference>
<keyword evidence="2" id="KW-0378">Hydrolase</keyword>
<keyword evidence="3" id="KW-1185">Reference proteome</keyword>
<proteinExistence type="predicted"/>
<dbReference type="SMART" id="SM00228">
    <property type="entry name" value="PDZ"/>
    <property type="match status" value="1"/>
</dbReference>
<dbReference type="EMBL" id="CP007139">
    <property type="protein sequence ID" value="AIE87736.1"/>
    <property type="molecule type" value="Genomic_DNA"/>
</dbReference>
<feature type="domain" description="PDZ" evidence="1">
    <location>
        <begin position="255"/>
        <end position="324"/>
    </location>
</feature>
<dbReference type="SUPFAM" id="SSF50156">
    <property type="entry name" value="PDZ domain-like"/>
    <property type="match status" value="1"/>
</dbReference>
<name>A0A068NWA7_FIMGI</name>
<dbReference type="InterPro" id="IPR036034">
    <property type="entry name" value="PDZ_sf"/>
</dbReference>
<dbReference type="AlphaFoldDB" id="A0A068NWA7"/>
<keyword evidence="2" id="KW-0645">Protease</keyword>
<sequence>MVSLGVALIRNDLQIGRLTGREQAIWRKMEPSIATLVDEDRPLGAAALISDSGLFVASRAAVRGESMTARLKSGRNVQMTVLARDGSTGLVLLQAAPWVAGQARPFVAPNAPEQPGVTLLAILGTGPIRAQCVSTRHYGVIGKARRFVPLTEFRFEAPAELIGAALVVCEDGEIVGSLNATLRRQENQTQQGLGQQAFVSQEKIPPVLRGLPGLAQQSTYGPGELTVAYTVGSEVVRQVINGFLSPDHKVNLPSLGLICKDNIGGGAIVEFVAPGSSADRAGIRVGDIIQDIAGQTIRDQVTFARVMLNQRVGAKIAIRTSRGNIVQIRDAVVGRAEDETLP</sequence>
<dbReference type="PROSITE" id="PS50106">
    <property type="entry name" value="PDZ"/>
    <property type="match status" value="1"/>
</dbReference>
<evidence type="ECO:0000313" key="3">
    <source>
        <dbReference type="Proteomes" id="UP000027982"/>
    </source>
</evidence>
<accession>A0A068NWA7</accession>
<protein>
    <submittedName>
        <fullName evidence="2">Serine protease</fullName>
    </submittedName>
</protein>
<dbReference type="STRING" id="661478.OP10G_4368"/>
<organism evidence="2 3">
    <name type="scientific">Fimbriimonas ginsengisoli Gsoil 348</name>
    <dbReference type="NCBI Taxonomy" id="661478"/>
    <lineage>
        <taxon>Bacteria</taxon>
        <taxon>Bacillati</taxon>
        <taxon>Armatimonadota</taxon>
        <taxon>Fimbriimonadia</taxon>
        <taxon>Fimbriimonadales</taxon>
        <taxon>Fimbriimonadaceae</taxon>
        <taxon>Fimbriimonas</taxon>
    </lineage>
</organism>
<dbReference type="Pfam" id="PF17820">
    <property type="entry name" value="PDZ_6"/>
    <property type="match status" value="1"/>
</dbReference>
<reference evidence="2 3" key="1">
    <citation type="journal article" date="2014" name="PLoS ONE">
        <title>The first complete genome sequence of the class fimbriimonadia in the phylum armatimonadetes.</title>
        <authorList>
            <person name="Hu Z.Y."/>
            <person name="Wang Y.Z."/>
            <person name="Im W.T."/>
            <person name="Wang S.Y."/>
            <person name="Zhao G.P."/>
            <person name="Zheng H.J."/>
            <person name="Quan Z.X."/>
        </authorList>
    </citation>
    <scope>NUCLEOTIDE SEQUENCE [LARGE SCALE GENOMIC DNA]</scope>
    <source>
        <strain evidence="2">Gsoil 348</strain>
    </source>
</reference>
<dbReference type="KEGG" id="fgi:OP10G_4368"/>
<dbReference type="GO" id="GO:0008233">
    <property type="term" value="F:peptidase activity"/>
    <property type="evidence" value="ECO:0007669"/>
    <property type="project" value="UniProtKB-KW"/>
</dbReference>
<dbReference type="HOGENOM" id="CLU_810743_0_0_0"/>
<dbReference type="Gene3D" id="2.30.42.10">
    <property type="match status" value="1"/>
</dbReference>
<evidence type="ECO:0000313" key="2">
    <source>
        <dbReference type="EMBL" id="AIE87736.1"/>
    </source>
</evidence>
<evidence type="ECO:0000259" key="1">
    <source>
        <dbReference type="PROSITE" id="PS50106"/>
    </source>
</evidence>
<dbReference type="InterPro" id="IPR001478">
    <property type="entry name" value="PDZ"/>
</dbReference>
<gene>
    <name evidence="2" type="ORF">OP10G_4368</name>
</gene>
<dbReference type="Proteomes" id="UP000027982">
    <property type="component" value="Chromosome"/>
</dbReference>